<dbReference type="PRINTS" id="PR00885">
    <property type="entry name" value="BCTERIALGSPH"/>
</dbReference>
<evidence type="ECO:0000256" key="2">
    <source>
        <dbReference type="ARBA" id="ARBA00021549"/>
    </source>
</evidence>
<dbReference type="InterPro" id="IPR002416">
    <property type="entry name" value="T2SS_protein-GspH"/>
</dbReference>
<evidence type="ECO:0000256" key="6">
    <source>
        <dbReference type="ARBA" id="ARBA00022692"/>
    </source>
</evidence>
<evidence type="ECO:0000256" key="1">
    <source>
        <dbReference type="ARBA" id="ARBA00004377"/>
    </source>
</evidence>
<dbReference type="RefSeq" id="WP_167365648.1">
    <property type="nucleotide sequence ID" value="NZ_FNTJ01000001.1"/>
</dbReference>
<dbReference type="NCBIfam" id="TIGR02532">
    <property type="entry name" value="IV_pilin_GFxxxE"/>
    <property type="match status" value="1"/>
</dbReference>
<accession>A0A1H4MCH5</accession>
<comment type="subcellular location">
    <subcellularLocation>
        <location evidence="1">Cell inner membrane</location>
        <topology evidence="1">Single-pass membrane protein</topology>
    </subcellularLocation>
</comment>
<dbReference type="SUPFAM" id="SSF54523">
    <property type="entry name" value="Pili subunits"/>
    <property type="match status" value="1"/>
</dbReference>
<protein>
    <recommendedName>
        <fullName evidence="2">Type II secretion system protein H</fullName>
    </recommendedName>
    <alternativeName>
        <fullName evidence="9">General secretion pathway protein H</fullName>
    </alternativeName>
</protein>
<dbReference type="Proteomes" id="UP000198982">
    <property type="component" value="Unassembled WGS sequence"/>
</dbReference>
<evidence type="ECO:0000256" key="5">
    <source>
        <dbReference type="ARBA" id="ARBA00022519"/>
    </source>
</evidence>
<dbReference type="Pfam" id="PF07963">
    <property type="entry name" value="N_methyl"/>
    <property type="match status" value="1"/>
</dbReference>
<keyword evidence="7 10" id="KW-1133">Transmembrane helix</keyword>
<evidence type="ECO:0000256" key="3">
    <source>
        <dbReference type="ARBA" id="ARBA00022475"/>
    </source>
</evidence>
<evidence type="ECO:0000313" key="12">
    <source>
        <dbReference type="Proteomes" id="UP000198982"/>
    </source>
</evidence>
<evidence type="ECO:0000256" key="7">
    <source>
        <dbReference type="ARBA" id="ARBA00022989"/>
    </source>
</evidence>
<proteinExistence type="predicted"/>
<dbReference type="PROSITE" id="PS00409">
    <property type="entry name" value="PROKAR_NTER_METHYL"/>
    <property type="match status" value="1"/>
</dbReference>
<dbReference type="Gene3D" id="3.55.40.10">
    <property type="entry name" value="minor pseudopilin epsh domain"/>
    <property type="match status" value="1"/>
</dbReference>
<keyword evidence="3" id="KW-1003">Cell membrane</keyword>
<gene>
    <name evidence="11" type="ORF">SAMN05216178_2333</name>
</gene>
<evidence type="ECO:0000256" key="4">
    <source>
        <dbReference type="ARBA" id="ARBA00022481"/>
    </source>
</evidence>
<dbReference type="GO" id="GO:0015627">
    <property type="term" value="C:type II protein secretion system complex"/>
    <property type="evidence" value="ECO:0007669"/>
    <property type="project" value="InterPro"/>
</dbReference>
<feature type="transmembrane region" description="Helical" evidence="10">
    <location>
        <begin position="12"/>
        <end position="31"/>
    </location>
</feature>
<sequence>MQRSHNKGFTLIEVLVVVLIIALSAGMIGLINPDSASRQARREGDRLLALLQLLRQQAVLSNSDYGLRIEPDAYSVLRLDEQGQWLADRDWRSQTLPANLRLRLEVAEAGPSLGQAGSRSAMPQLLVLSSDETSAFSLWIEHRNTPLLVLSSDGLQEPRLETAN</sequence>
<evidence type="ECO:0000256" key="9">
    <source>
        <dbReference type="ARBA" id="ARBA00030775"/>
    </source>
</evidence>
<keyword evidence="8 10" id="KW-0472">Membrane</keyword>
<keyword evidence="4" id="KW-0488">Methylation</keyword>
<organism evidence="11 12">
    <name type="scientific">Pseudomonas saponiphila</name>
    <dbReference type="NCBI Taxonomy" id="556534"/>
    <lineage>
        <taxon>Bacteria</taxon>
        <taxon>Pseudomonadati</taxon>
        <taxon>Pseudomonadota</taxon>
        <taxon>Gammaproteobacteria</taxon>
        <taxon>Pseudomonadales</taxon>
        <taxon>Pseudomonadaceae</taxon>
        <taxon>Pseudomonas</taxon>
    </lineage>
</organism>
<keyword evidence="6 10" id="KW-0812">Transmembrane</keyword>
<dbReference type="AlphaFoldDB" id="A0A1H4MCH5"/>
<reference evidence="12" key="1">
    <citation type="submission" date="2016-10" db="EMBL/GenBank/DDBJ databases">
        <authorList>
            <person name="Varghese N."/>
            <person name="Submissions S."/>
        </authorList>
    </citation>
    <scope>NUCLEOTIDE SEQUENCE [LARGE SCALE GENOMIC DNA]</scope>
    <source>
        <strain evidence="12">DSM 9751</strain>
    </source>
</reference>
<evidence type="ECO:0000256" key="10">
    <source>
        <dbReference type="SAM" id="Phobius"/>
    </source>
</evidence>
<dbReference type="InterPro" id="IPR049875">
    <property type="entry name" value="TypeII_GspH"/>
</dbReference>
<dbReference type="GO" id="GO:0005886">
    <property type="term" value="C:plasma membrane"/>
    <property type="evidence" value="ECO:0007669"/>
    <property type="project" value="UniProtKB-SubCell"/>
</dbReference>
<evidence type="ECO:0000313" key="11">
    <source>
        <dbReference type="EMBL" id="SEB80801.1"/>
    </source>
</evidence>
<keyword evidence="12" id="KW-1185">Reference proteome</keyword>
<dbReference type="InterPro" id="IPR012902">
    <property type="entry name" value="N_methyl_site"/>
</dbReference>
<evidence type="ECO:0000256" key="8">
    <source>
        <dbReference type="ARBA" id="ARBA00023136"/>
    </source>
</evidence>
<dbReference type="GO" id="GO:0015628">
    <property type="term" value="P:protein secretion by the type II secretion system"/>
    <property type="evidence" value="ECO:0007669"/>
    <property type="project" value="InterPro"/>
</dbReference>
<dbReference type="EMBL" id="FNTJ01000001">
    <property type="protein sequence ID" value="SEB80801.1"/>
    <property type="molecule type" value="Genomic_DNA"/>
</dbReference>
<dbReference type="NCBIfam" id="TIGR01708">
    <property type="entry name" value="typeII_sec_gspH"/>
    <property type="match status" value="1"/>
</dbReference>
<name>A0A1H4MCH5_9PSED</name>
<dbReference type="InterPro" id="IPR045584">
    <property type="entry name" value="Pilin-like"/>
</dbReference>
<keyword evidence="5" id="KW-0997">Cell inner membrane</keyword>